<organism evidence="1 2">
    <name type="scientific">Candidatus Methanoperedens nitratireducens</name>
    <dbReference type="NCBI Taxonomy" id="1392998"/>
    <lineage>
        <taxon>Archaea</taxon>
        <taxon>Methanobacteriati</taxon>
        <taxon>Methanobacteriota</taxon>
        <taxon>Stenosarchaea group</taxon>
        <taxon>Methanomicrobia</taxon>
        <taxon>Methanosarcinales</taxon>
        <taxon>ANME-2 cluster</taxon>
        <taxon>Candidatus Methanoperedentaceae</taxon>
        <taxon>Candidatus Methanoperedens</taxon>
    </lineage>
</organism>
<protein>
    <submittedName>
        <fullName evidence="1">Uncharacterized protein</fullName>
    </submittedName>
</protein>
<dbReference type="Proteomes" id="UP000050360">
    <property type="component" value="Unassembled WGS sequence"/>
</dbReference>
<dbReference type="PANTHER" id="PTHR37947">
    <property type="entry name" value="BLL2462 PROTEIN"/>
    <property type="match status" value="1"/>
</dbReference>
<gene>
    <name evidence="1" type="ORF">MPEBLZ_01983</name>
</gene>
<proteinExistence type="predicted"/>
<name>A0A0N8KQZ0_9EURY</name>
<reference evidence="1 2" key="1">
    <citation type="submission" date="2015-09" db="EMBL/GenBank/DDBJ databases">
        <title>A metagenomics-based metabolic model of nitrate-dependent anaerobic oxidation of methane by Methanoperedens-like archaea.</title>
        <authorList>
            <person name="Arshad A."/>
            <person name="Speth D.R."/>
            <person name="De Graaf R.M."/>
            <person name="Op Den Camp H.J."/>
            <person name="Jetten M.S."/>
            <person name="Welte C.U."/>
        </authorList>
    </citation>
    <scope>NUCLEOTIDE SEQUENCE [LARGE SCALE GENOMIC DNA]</scope>
</reference>
<dbReference type="PANTHER" id="PTHR37947:SF1">
    <property type="entry name" value="BLL2462 PROTEIN"/>
    <property type="match status" value="1"/>
</dbReference>
<comment type="caution">
    <text evidence="1">The sequence shown here is derived from an EMBL/GenBank/DDBJ whole genome shotgun (WGS) entry which is preliminary data.</text>
</comment>
<evidence type="ECO:0000313" key="2">
    <source>
        <dbReference type="Proteomes" id="UP000050360"/>
    </source>
</evidence>
<evidence type="ECO:0000313" key="1">
    <source>
        <dbReference type="EMBL" id="KPQ43474.1"/>
    </source>
</evidence>
<dbReference type="EMBL" id="LKCM01000141">
    <property type="protein sequence ID" value="KPQ43474.1"/>
    <property type="molecule type" value="Genomic_DNA"/>
</dbReference>
<accession>A0A0N8KQZ0</accession>
<sequence>MINWAIGDPRPAEGDIIQAEDIWAGTSGRVIVTSDKQPPVVKLDGAPLDLSRTGPTTYETTINLETGDFHDISGYGIAVNYPLEYREIGFNDKLNDVIVSNGGRVYNEDEVQGLMFLDIKEKAVRTVNEPRSEKEPYLLAALVLFLAEVIIRRLKDYRKDRPVIEENPPRAVVETVMEQEAV</sequence>
<dbReference type="AlphaFoldDB" id="A0A0N8KQZ0"/>